<dbReference type="Pfam" id="PF03739">
    <property type="entry name" value="LptF_LptG"/>
    <property type="match status" value="1"/>
</dbReference>
<keyword evidence="4 6" id="KW-1133">Transmembrane helix</keyword>
<dbReference type="EMBL" id="CP074694">
    <property type="protein sequence ID" value="QVL34662.1"/>
    <property type="molecule type" value="Genomic_DNA"/>
</dbReference>
<feature type="transmembrane region" description="Helical" evidence="6">
    <location>
        <begin position="349"/>
        <end position="366"/>
    </location>
</feature>
<dbReference type="PANTHER" id="PTHR33529">
    <property type="entry name" value="SLR0882 PROTEIN-RELATED"/>
    <property type="match status" value="1"/>
</dbReference>
<evidence type="ECO:0000256" key="5">
    <source>
        <dbReference type="ARBA" id="ARBA00023136"/>
    </source>
</evidence>
<gene>
    <name evidence="7" type="ORF">KIH39_12360</name>
</gene>
<comment type="subcellular location">
    <subcellularLocation>
        <location evidence="1">Cell membrane</location>
        <topology evidence="1">Multi-pass membrane protein</topology>
    </subcellularLocation>
</comment>
<evidence type="ECO:0000256" key="1">
    <source>
        <dbReference type="ARBA" id="ARBA00004651"/>
    </source>
</evidence>
<keyword evidence="5 6" id="KW-0472">Membrane</keyword>
<organism evidence="7 8">
    <name type="scientific">Telmatocola sphagniphila</name>
    <dbReference type="NCBI Taxonomy" id="1123043"/>
    <lineage>
        <taxon>Bacteria</taxon>
        <taxon>Pseudomonadati</taxon>
        <taxon>Planctomycetota</taxon>
        <taxon>Planctomycetia</taxon>
        <taxon>Gemmatales</taxon>
        <taxon>Gemmataceae</taxon>
    </lineage>
</organism>
<proteinExistence type="predicted"/>
<keyword evidence="2" id="KW-1003">Cell membrane</keyword>
<evidence type="ECO:0000256" key="2">
    <source>
        <dbReference type="ARBA" id="ARBA00022475"/>
    </source>
</evidence>
<evidence type="ECO:0000313" key="7">
    <source>
        <dbReference type="EMBL" id="QVL34662.1"/>
    </source>
</evidence>
<dbReference type="GO" id="GO:0015920">
    <property type="term" value="P:lipopolysaccharide transport"/>
    <property type="evidence" value="ECO:0007669"/>
    <property type="project" value="TreeGrafter"/>
</dbReference>
<feature type="transmembrane region" description="Helical" evidence="6">
    <location>
        <begin position="12"/>
        <end position="31"/>
    </location>
</feature>
<evidence type="ECO:0000313" key="8">
    <source>
        <dbReference type="Proteomes" id="UP000676194"/>
    </source>
</evidence>
<dbReference type="RefSeq" id="WP_213499865.1">
    <property type="nucleotide sequence ID" value="NZ_CP074694.1"/>
</dbReference>
<reference evidence="7" key="1">
    <citation type="submission" date="2021-05" db="EMBL/GenBank/DDBJ databases">
        <title>Complete genome sequence of the cellulolytic planctomycete Telmatocola sphagniphila SP2T and characterization of the first cellulase from planctomycetes.</title>
        <authorList>
            <person name="Rakitin A.L."/>
            <person name="Beletsky A.V."/>
            <person name="Naumoff D.G."/>
            <person name="Kulichevskaya I.S."/>
            <person name="Mardanov A.V."/>
            <person name="Ravin N.V."/>
            <person name="Dedysh S.N."/>
        </authorList>
    </citation>
    <scope>NUCLEOTIDE SEQUENCE</scope>
    <source>
        <strain evidence="7">SP2T</strain>
    </source>
</reference>
<feature type="transmembrane region" description="Helical" evidence="6">
    <location>
        <begin position="287"/>
        <end position="305"/>
    </location>
</feature>
<name>A0A8E6BA30_9BACT</name>
<keyword evidence="3 6" id="KW-0812">Transmembrane</keyword>
<keyword evidence="8" id="KW-1185">Reference proteome</keyword>
<protein>
    <submittedName>
        <fullName evidence="7">LptF/LptG family permease</fullName>
    </submittedName>
</protein>
<evidence type="ECO:0000256" key="6">
    <source>
        <dbReference type="SAM" id="Phobius"/>
    </source>
</evidence>
<evidence type="ECO:0000256" key="3">
    <source>
        <dbReference type="ARBA" id="ARBA00022692"/>
    </source>
</evidence>
<dbReference type="KEGG" id="tsph:KIH39_12360"/>
<sequence>MIGILDRMLFLTVVRAYFICLISTLSLYIIVDLFTNLDDFTGKANDFVDSLRRIGTYYGFRIVQYFDRLAEVLALLAAMFTVAWMQKSNELLPMLSAGVSTRRVIRPILLCACVFISLGSLVQEFLLPIPIVANALQADRDDIDRIKDVLVQGMFDVNGVHVEGITGNRKESKVNFFYVTIPESSTNSLMHLSAANAIYIEPKPNQPGGWLLNDTNPPELGEKNRPPMLVWLDSGKYFLMTKEVTFETITRRSKWADFLSTSKIYETLQTSDDRKNAPLAVTFHMRITRPIIGLLLVMIGLSIILRDQTRHVFISTAMCLGTSAMFYGVVFACKFLGNADYISPTLAAWLPVMIFGPIALSSYDAIHT</sequence>
<dbReference type="GO" id="GO:0043190">
    <property type="term" value="C:ATP-binding cassette (ABC) transporter complex"/>
    <property type="evidence" value="ECO:0007669"/>
    <property type="project" value="TreeGrafter"/>
</dbReference>
<accession>A0A8E6BA30</accession>
<feature type="transmembrane region" description="Helical" evidence="6">
    <location>
        <begin position="104"/>
        <end position="122"/>
    </location>
</feature>
<evidence type="ECO:0000256" key="4">
    <source>
        <dbReference type="ARBA" id="ARBA00022989"/>
    </source>
</evidence>
<dbReference type="AlphaFoldDB" id="A0A8E6BA30"/>
<feature type="transmembrane region" description="Helical" evidence="6">
    <location>
        <begin position="312"/>
        <end position="337"/>
    </location>
</feature>
<dbReference type="PANTHER" id="PTHR33529:SF2">
    <property type="entry name" value="LIPOPOLYSACCHARIDE EXPORT SYSTEM PERMEASE PROTEIN LPTG"/>
    <property type="match status" value="1"/>
</dbReference>
<dbReference type="InterPro" id="IPR005495">
    <property type="entry name" value="LptG/LptF_permease"/>
</dbReference>
<feature type="transmembrane region" description="Helical" evidence="6">
    <location>
        <begin position="65"/>
        <end position="84"/>
    </location>
</feature>
<dbReference type="Proteomes" id="UP000676194">
    <property type="component" value="Chromosome"/>
</dbReference>